<evidence type="ECO:0000256" key="4">
    <source>
        <dbReference type="ARBA" id="ARBA00022519"/>
    </source>
</evidence>
<sequence>MLTTLINATAFGRRGVAAIGTAMGYIAGWGFIAISCLITFDVLARKFLGFSTQATTELSGYALAFGIAWGLSHTLTMRAHVRIDILVNKFPDTIRYWLHLMSLGFLGVFMGYLAYGSYMLVDESLLFGATDISILRTPLAIPQGLWAFGICVMMLLIVLMFVENLLLILAGRGAESEAMLHTRTYAEEVAETLEAVGMEPAAEFAAATAPAKEPRS</sequence>
<evidence type="ECO:0000313" key="11">
    <source>
        <dbReference type="EMBL" id="QCK85438.1"/>
    </source>
</evidence>
<feature type="transmembrane region" description="Helical" evidence="9">
    <location>
        <begin position="16"/>
        <end position="40"/>
    </location>
</feature>
<keyword evidence="4 9" id="KW-0997">Cell inner membrane</keyword>
<comment type="subunit">
    <text evidence="9">The complex comprises the extracytoplasmic solute receptor protein and the two transmembrane proteins.</text>
</comment>
<name>A0A4D7QE12_9HYPH</name>
<evidence type="ECO:0000256" key="7">
    <source>
        <dbReference type="ARBA" id="ARBA00023136"/>
    </source>
</evidence>
<evidence type="ECO:0000259" key="10">
    <source>
        <dbReference type="Pfam" id="PF04290"/>
    </source>
</evidence>
<dbReference type="GO" id="GO:0022857">
    <property type="term" value="F:transmembrane transporter activity"/>
    <property type="evidence" value="ECO:0007669"/>
    <property type="project" value="UniProtKB-UniRule"/>
</dbReference>
<dbReference type="EMBL" id="CP039865">
    <property type="protein sequence ID" value="QCK85438.1"/>
    <property type="molecule type" value="Genomic_DNA"/>
</dbReference>
<dbReference type="OrthoDB" id="6160477at2"/>
<evidence type="ECO:0000256" key="3">
    <source>
        <dbReference type="ARBA" id="ARBA00022475"/>
    </source>
</evidence>
<keyword evidence="7 9" id="KW-0472">Membrane</keyword>
<evidence type="ECO:0000256" key="9">
    <source>
        <dbReference type="RuleBase" id="RU369079"/>
    </source>
</evidence>
<organism evidence="11 12">
    <name type="scientific">Phreatobacter aquaticus</name>
    <dbReference type="NCBI Taxonomy" id="2570229"/>
    <lineage>
        <taxon>Bacteria</taxon>
        <taxon>Pseudomonadati</taxon>
        <taxon>Pseudomonadota</taxon>
        <taxon>Alphaproteobacteria</taxon>
        <taxon>Hyphomicrobiales</taxon>
        <taxon>Phreatobacteraceae</taxon>
        <taxon>Phreatobacter</taxon>
    </lineage>
</organism>
<dbReference type="InterPro" id="IPR007387">
    <property type="entry name" value="TRAP_DctQ"/>
</dbReference>
<dbReference type="GO" id="GO:0005886">
    <property type="term" value="C:plasma membrane"/>
    <property type="evidence" value="ECO:0007669"/>
    <property type="project" value="UniProtKB-SubCell"/>
</dbReference>
<comment type="similarity">
    <text evidence="8 9">Belongs to the TRAP transporter small permease family.</text>
</comment>
<comment type="subcellular location">
    <subcellularLocation>
        <location evidence="1 9">Cell inner membrane</location>
        <topology evidence="1 9">Multi-pass membrane protein</topology>
    </subcellularLocation>
</comment>
<dbReference type="Pfam" id="PF04290">
    <property type="entry name" value="DctQ"/>
    <property type="match status" value="1"/>
</dbReference>
<gene>
    <name evidence="11" type="ORF">E8L99_06470</name>
</gene>
<dbReference type="InterPro" id="IPR055348">
    <property type="entry name" value="DctQ"/>
</dbReference>
<comment type="function">
    <text evidence="9">Part of the tripartite ATP-independent periplasmic (TRAP) transport system.</text>
</comment>
<evidence type="ECO:0000256" key="6">
    <source>
        <dbReference type="ARBA" id="ARBA00022989"/>
    </source>
</evidence>
<feature type="domain" description="Tripartite ATP-independent periplasmic transporters DctQ component" evidence="10">
    <location>
        <begin position="35"/>
        <end position="165"/>
    </location>
</feature>
<dbReference type="RefSeq" id="WP_137098772.1">
    <property type="nucleotide sequence ID" value="NZ_CP039865.1"/>
</dbReference>
<dbReference type="GO" id="GO:0015740">
    <property type="term" value="P:C4-dicarboxylate transport"/>
    <property type="evidence" value="ECO:0007669"/>
    <property type="project" value="TreeGrafter"/>
</dbReference>
<keyword evidence="6 9" id="KW-1133">Transmembrane helix</keyword>
<feature type="transmembrane region" description="Helical" evidence="9">
    <location>
        <begin position="60"/>
        <end position="76"/>
    </location>
</feature>
<keyword evidence="5 9" id="KW-0812">Transmembrane</keyword>
<dbReference type="KEGG" id="paqt:E8L99_06470"/>
<keyword evidence="12" id="KW-1185">Reference proteome</keyword>
<dbReference type="PANTHER" id="PTHR35011:SF10">
    <property type="entry name" value="TRAP TRANSPORTER SMALL PERMEASE PROTEIN"/>
    <property type="match status" value="1"/>
</dbReference>
<dbReference type="PANTHER" id="PTHR35011">
    <property type="entry name" value="2,3-DIKETO-L-GULONATE TRAP TRANSPORTER SMALL PERMEASE PROTEIN YIAM"/>
    <property type="match status" value="1"/>
</dbReference>
<evidence type="ECO:0000256" key="5">
    <source>
        <dbReference type="ARBA" id="ARBA00022692"/>
    </source>
</evidence>
<feature type="transmembrane region" description="Helical" evidence="9">
    <location>
        <begin position="96"/>
        <end position="115"/>
    </location>
</feature>
<dbReference type="Proteomes" id="UP000298588">
    <property type="component" value="Chromosome"/>
</dbReference>
<accession>A0A4D7QE12</accession>
<evidence type="ECO:0000256" key="8">
    <source>
        <dbReference type="ARBA" id="ARBA00038436"/>
    </source>
</evidence>
<feature type="transmembrane region" description="Helical" evidence="9">
    <location>
        <begin position="145"/>
        <end position="170"/>
    </location>
</feature>
<evidence type="ECO:0000256" key="2">
    <source>
        <dbReference type="ARBA" id="ARBA00022448"/>
    </source>
</evidence>
<evidence type="ECO:0000256" key="1">
    <source>
        <dbReference type="ARBA" id="ARBA00004429"/>
    </source>
</evidence>
<proteinExistence type="inferred from homology"/>
<protein>
    <recommendedName>
        <fullName evidence="9">TRAP transporter small permease protein</fullName>
    </recommendedName>
</protein>
<dbReference type="AlphaFoldDB" id="A0A4D7QE12"/>
<keyword evidence="2 9" id="KW-0813">Transport</keyword>
<keyword evidence="3" id="KW-1003">Cell membrane</keyword>
<reference evidence="11 12" key="1">
    <citation type="submission" date="2019-04" db="EMBL/GenBank/DDBJ databases">
        <title>Phreatobacter aquaticus sp. nov.</title>
        <authorList>
            <person name="Choi A."/>
            <person name="Baek K."/>
        </authorList>
    </citation>
    <scope>NUCLEOTIDE SEQUENCE [LARGE SCALE GENOMIC DNA]</scope>
    <source>
        <strain evidence="11 12">NMCR1094</strain>
    </source>
</reference>
<evidence type="ECO:0000313" key="12">
    <source>
        <dbReference type="Proteomes" id="UP000298588"/>
    </source>
</evidence>